<name>A0A917G1L6_9NOCA</name>
<reference evidence="2" key="1">
    <citation type="journal article" date="2014" name="Int. J. Syst. Evol. Microbiol.">
        <title>Complete genome sequence of Corynebacterium casei LMG S-19264T (=DSM 44701T), isolated from a smear-ripened cheese.</title>
        <authorList>
            <consortium name="US DOE Joint Genome Institute (JGI-PGF)"/>
            <person name="Walter F."/>
            <person name="Albersmeier A."/>
            <person name="Kalinowski J."/>
            <person name="Ruckert C."/>
        </authorList>
    </citation>
    <scope>NUCLEOTIDE SEQUENCE</scope>
    <source>
        <strain evidence="2">CCM 7905</strain>
    </source>
</reference>
<reference evidence="2" key="2">
    <citation type="submission" date="2020-09" db="EMBL/GenBank/DDBJ databases">
        <authorList>
            <person name="Sun Q."/>
            <person name="Sedlacek I."/>
        </authorList>
    </citation>
    <scope>NUCLEOTIDE SEQUENCE</scope>
    <source>
        <strain evidence="2">CCM 7905</strain>
    </source>
</reference>
<evidence type="ECO:0000313" key="3">
    <source>
        <dbReference type="Proteomes" id="UP000654257"/>
    </source>
</evidence>
<dbReference type="RefSeq" id="WP_188546077.1">
    <property type="nucleotide sequence ID" value="NZ_BMCU01000003.1"/>
</dbReference>
<comment type="caution">
    <text evidence="2">The sequence shown here is derived from an EMBL/GenBank/DDBJ whole genome shotgun (WGS) entry which is preliminary data.</text>
</comment>
<accession>A0A917G1L6</accession>
<protein>
    <recommendedName>
        <fullName evidence="4">DUF2630 family protein</fullName>
    </recommendedName>
</protein>
<proteinExistence type="predicted"/>
<dbReference type="AlphaFoldDB" id="A0A917G1L6"/>
<keyword evidence="3" id="KW-1185">Reference proteome</keyword>
<dbReference type="InterPro" id="IPR020311">
    <property type="entry name" value="Uncharacterised_Rv0898c"/>
</dbReference>
<evidence type="ECO:0000256" key="1">
    <source>
        <dbReference type="SAM" id="MobiDB-lite"/>
    </source>
</evidence>
<sequence>MSDSDIHARIKDLIDQEHELRSKTEAGDLDPAEERSQLKALEESLDQAWDLLRRRRARIDGGLSPDDAETASVNQVEGYLQ</sequence>
<dbReference type="Pfam" id="PF10944">
    <property type="entry name" value="DUF2630"/>
    <property type="match status" value="1"/>
</dbReference>
<gene>
    <name evidence="2" type="ORF">GCM10007304_34920</name>
</gene>
<dbReference type="EMBL" id="BMCU01000003">
    <property type="protein sequence ID" value="GGG17826.1"/>
    <property type="molecule type" value="Genomic_DNA"/>
</dbReference>
<feature type="region of interest" description="Disordered" evidence="1">
    <location>
        <begin position="60"/>
        <end position="81"/>
    </location>
</feature>
<evidence type="ECO:0000313" key="2">
    <source>
        <dbReference type="EMBL" id="GGG17826.1"/>
    </source>
</evidence>
<organism evidence="2 3">
    <name type="scientific">Rhodococcoides trifolii</name>
    <dbReference type="NCBI Taxonomy" id="908250"/>
    <lineage>
        <taxon>Bacteria</taxon>
        <taxon>Bacillati</taxon>
        <taxon>Actinomycetota</taxon>
        <taxon>Actinomycetes</taxon>
        <taxon>Mycobacteriales</taxon>
        <taxon>Nocardiaceae</taxon>
        <taxon>Rhodococcoides</taxon>
    </lineage>
</organism>
<dbReference type="Proteomes" id="UP000654257">
    <property type="component" value="Unassembled WGS sequence"/>
</dbReference>
<evidence type="ECO:0008006" key="4">
    <source>
        <dbReference type="Google" id="ProtNLM"/>
    </source>
</evidence>